<evidence type="ECO:0000256" key="1">
    <source>
        <dbReference type="ARBA" id="ARBA00004123"/>
    </source>
</evidence>
<feature type="region of interest" description="Disordered" evidence="10">
    <location>
        <begin position="470"/>
        <end position="490"/>
    </location>
</feature>
<feature type="region of interest" description="Disordered" evidence="10">
    <location>
        <begin position="521"/>
        <end position="601"/>
    </location>
</feature>
<evidence type="ECO:0000256" key="9">
    <source>
        <dbReference type="ARBA" id="ARBA00023242"/>
    </source>
</evidence>
<keyword evidence="5" id="KW-0862">Zinc</keyword>
<dbReference type="InterPro" id="IPR000812">
    <property type="entry name" value="TFIIB"/>
</dbReference>
<dbReference type="GO" id="GO:0097550">
    <property type="term" value="C:transcription preinitiation complex"/>
    <property type="evidence" value="ECO:0007669"/>
    <property type="project" value="TreeGrafter"/>
</dbReference>
<dbReference type="GO" id="GO:0008270">
    <property type="term" value="F:zinc ion binding"/>
    <property type="evidence" value="ECO:0007669"/>
    <property type="project" value="UniProtKB-KW"/>
</dbReference>
<name>A0A922AB73_CARIL</name>
<evidence type="ECO:0000256" key="7">
    <source>
        <dbReference type="ARBA" id="ARBA00023159"/>
    </source>
</evidence>
<comment type="similarity">
    <text evidence="2">Belongs to the TFIIB family.</text>
</comment>
<evidence type="ECO:0000313" key="12">
    <source>
        <dbReference type="EMBL" id="KAG6674417.1"/>
    </source>
</evidence>
<dbReference type="InterPro" id="IPR013150">
    <property type="entry name" value="TFIIB_cyclin"/>
</dbReference>
<dbReference type="CDD" id="cd20554">
    <property type="entry name" value="CYCLIN_TFIIIB90_rpt2"/>
    <property type="match status" value="1"/>
</dbReference>
<evidence type="ECO:0000256" key="8">
    <source>
        <dbReference type="ARBA" id="ARBA00023163"/>
    </source>
</evidence>
<feature type="domain" description="Cyclin-like" evidence="11">
    <location>
        <begin position="76"/>
        <end position="161"/>
    </location>
</feature>
<dbReference type="PANTHER" id="PTHR11618">
    <property type="entry name" value="TRANSCRIPTION INITIATION FACTOR IIB-RELATED"/>
    <property type="match status" value="1"/>
</dbReference>
<accession>A0A922AB73</accession>
<feature type="compositionally biased region" description="Basic and acidic residues" evidence="10">
    <location>
        <begin position="521"/>
        <end position="551"/>
    </location>
</feature>
<dbReference type="GO" id="GO:0017025">
    <property type="term" value="F:TBP-class protein binding"/>
    <property type="evidence" value="ECO:0007669"/>
    <property type="project" value="InterPro"/>
</dbReference>
<organism evidence="12 13">
    <name type="scientific">Carya illinoinensis</name>
    <name type="common">Pecan</name>
    <dbReference type="NCBI Taxonomy" id="32201"/>
    <lineage>
        <taxon>Eukaryota</taxon>
        <taxon>Viridiplantae</taxon>
        <taxon>Streptophyta</taxon>
        <taxon>Embryophyta</taxon>
        <taxon>Tracheophyta</taxon>
        <taxon>Spermatophyta</taxon>
        <taxon>Magnoliopsida</taxon>
        <taxon>eudicotyledons</taxon>
        <taxon>Gunneridae</taxon>
        <taxon>Pentapetalae</taxon>
        <taxon>rosids</taxon>
        <taxon>fabids</taxon>
        <taxon>Fagales</taxon>
        <taxon>Juglandaceae</taxon>
        <taxon>Carya</taxon>
    </lineage>
</organism>
<evidence type="ECO:0000256" key="5">
    <source>
        <dbReference type="ARBA" id="ARBA00022833"/>
    </source>
</evidence>
<dbReference type="FunFam" id="1.10.472.10:FF:000066">
    <property type="entry name" value="Transcription factor IIIB subunit"/>
    <property type="match status" value="1"/>
</dbReference>
<dbReference type="Proteomes" id="UP000811246">
    <property type="component" value="Chromosome 15"/>
</dbReference>
<keyword evidence="8" id="KW-0804">Transcription</keyword>
<comment type="caution">
    <text evidence="12">The sequence shown here is derived from an EMBL/GenBank/DDBJ whole genome shotgun (WGS) entry which is preliminary data.</text>
</comment>
<dbReference type="CDD" id="cd20553">
    <property type="entry name" value="CYCLIN_TFIIIB90_rpt1"/>
    <property type="match status" value="1"/>
</dbReference>
<dbReference type="Pfam" id="PF00382">
    <property type="entry name" value="TFIIB"/>
    <property type="match status" value="2"/>
</dbReference>
<proteinExistence type="inferred from homology"/>
<feature type="region of interest" description="Disordered" evidence="10">
    <location>
        <begin position="360"/>
        <end position="381"/>
    </location>
</feature>
<gene>
    <name evidence="12" type="ORF">I3842_15G040400</name>
</gene>
<dbReference type="GO" id="GO:0000995">
    <property type="term" value="F:RNA polymerase III general transcription initiation factor activity"/>
    <property type="evidence" value="ECO:0007669"/>
    <property type="project" value="TreeGrafter"/>
</dbReference>
<keyword evidence="9" id="KW-0539">Nucleus</keyword>
<feature type="domain" description="Cyclin-like" evidence="11">
    <location>
        <begin position="179"/>
        <end position="272"/>
    </location>
</feature>
<dbReference type="AlphaFoldDB" id="A0A922AB73"/>
<dbReference type="InterPro" id="IPR013763">
    <property type="entry name" value="Cyclin-like_dom"/>
</dbReference>
<sequence length="601" mass="66518">MVFITSCARHKPTVHYDNGCVCCEVCGKVLHQDVFTEEPTFVKGAGGESRVAGSYVKSIQSGYSESFRRTIDKGRDEIDRMVTAFNISGGDSIINPACSFYQIAVERNFTRGRRTEQVAAACLYIACRVARDPKPFLLIDFSEFLGINVYVLGAVFLQLCQLLSLGEHPTIVKPVDPSLYIPRFAEKLLKERNMKVCGTALHIIASMKRDWIQTGRKPSGLCGAALYISALSHGYRFSKSDIVEELIKNASEVKACELSEDRSLKSGELLCEHKNSGKPHFAHGLCRSCYEDFVELSGGLHGGSEPPAFRRAERERIAMESANKQGGESSVFLMPWLGSENIEQLEGSQKATKNERLDLRENDSNSAAIGDQVETDSVSDACQKSMDTSLVNDDESDGLSDIDDVEVSGYLNNEEETRFKKIIWEEMNKEYLQEQAAAAAAKMESQASFQNSSDELRAAHELAAAAAAAVAKSRKERKRKQDVNANPAQTAAEAAHQMLIKKRLSSKINYDVLETLFAEKPSSDSNKKLKASNDDGDAKGQSNGEKEHDGDITDNYDELGQGYENLEQEDVNGTYGNELHADFENEEDVYGYSYDNGEEEY</sequence>
<dbReference type="EMBL" id="CM031839">
    <property type="protein sequence ID" value="KAG6674416.1"/>
    <property type="molecule type" value="Genomic_DNA"/>
</dbReference>
<keyword evidence="7" id="KW-0010">Activator</keyword>
<dbReference type="GO" id="GO:0005634">
    <property type="term" value="C:nucleus"/>
    <property type="evidence" value="ECO:0007669"/>
    <property type="project" value="UniProtKB-SubCell"/>
</dbReference>
<evidence type="ECO:0000256" key="4">
    <source>
        <dbReference type="ARBA" id="ARBA00022771"/>
    </source>
</evidence>
<keyword evidence="6" id="KW-0805">Transcription regulation</keyword>
<evidence type="ECO:0000256" key="3">
    <source>
        <dbReference type="ARBA" id="ARBA00022723"/>
    </source>
</evidence>
<dbReference type="PANTHER" id="PTHR11618:SF4">
    <property type="entry name" value="TRANSCRIPTION FACTOR IIIB 90 KDA SUBUNIT"/>
    <property type="match status" value="1"/>
</dbReference>
<evidence type="ECO:0000256" key="6">
    <source>
        <dbReference type="ARBA" id="ARBA00023015"/>
    </source>
</evidence>
<dbReference type="GO" id="GO:0070897">
    <property type="term" value="P:transcription preinitiation complex assembly"/>
    <property type="evidence" value="ECO:0007669"/>
    <property type="project" value="InterPro"/>
</dbReference>
<dbReference type="InterPro" id="IPR011665">
    <property type="entry name" value="BRF1_TBP-bd_dom"/>
</dbReference>
<keyword evidence="3" id="KW-0479">Metal-binding</keyword>
<evidence type="ECO:0000256" key="2">
    <source>
        <dbReference type="ARBA" id="ARBA00010857"/>
    </source>
</evidence>
<evidence type="ECO:0000313" key="13">
    <source>
        <dbReference type="Proteomes" id="UP000811246"/>
    </source>
</evidence>
<keyword evidence="4" id="KW-0863">Zinc-finger</keyword>
<dbReference type="GO" id="GO:0000126">
    <property type="term" value="C:transcription factor TFIIIB complex"/>
    <property type="evidence" value="ECO:0007669"/>
    <property type="project" value="TreeGrafter"/>
</dbReference>
<comment type="subcellular location">
    <subcellularLocation>
        <location evidence="1">Nucleus</location>
    </subcellularLocation>
</comment>
<protein>
    <recommendedName>
        <fullName evidence="11">Cyclin-like domain-containing protein</fullName>
    </recommendedName>
</protein>
<dbReference type="Pfam" id="PF07741">
    <property type="entry name" value="BRF1"/>
    <property type="match status" value="1"/>
</dbReference>
<dbReference type="FunFam" id="1.10.472.10:FF:000007">
    <property type="entry name" value="Transcription factor IIIB 90 kDa subunit"/>
    <property type="match status" value="1"/>
</dbReference>
<reference evidence="12" key="1">
    <citation type="submission" date="2021-01" db="EMBL/GenBank/DDBJ databases">
        <authorList>
            <person name="Lovell J.T."/>
            <person name="Bentley N."/>
            <person name="Bhattarai G."/>
            <person name="Jenkins J.W."/>
            <person name="Sreedasyam A."/>
            <person name="Alarcon Y."/>
            <person name="Bock C."/>
            <person name="Boston L."/>
            <person name="Carlson J."/>
            <person name="Cervantes K."/>
            <person name="Clermont K."/>
            <person name="Krom N."/>
            <person name="Kubenka K."/>
            <person name="Mamidi S."/>
            <person name="Mattison C."/>
            <person name="Monteros M."/>
            <person name="Pisani C."/>
            <person name="Plott C."/>
            <person name="Rajasekar S."/>
            <person name="Rhein H.S."/>
            <person name="Rohla C."/>
            <person name="Song M."/>
            <person name="Hilaire R.S."/>
            <person name="Shu S."/>
            <person name="Wells L."/>
            <person name="Wang X."/>
            <person name="Webber J."/>
            <person name="Heerema R.J."/>
            <person name="Klein P."/>
            <person name="Conner P."/>
            <person name="Grauke L."/>
            <person name="Grimwood J."/>
            <person name="Schmutz J."/>
            <person name="Randall J.J."/>
        </authorList>
    </citation>
    <scope>NUCLEOTIDE SEQUENCE</scope>
    <source>
        <tissue evidence="12">Leaf</tissue>
    </source>
</reference>
<dbReference type="GO" id="GO:0001006">
    <property type="term" value="F:RNA polymerase III type 3 promoter sequence-specific DNA binding"/>
    <property type="evidence" value="ECO:0007669"/>
    <property type="project" value="TreeGrafter"/>
</dbReference>
<dbReference type="EMBL" id="CM031839">
    <property type="protein sequence ID" value="KAG6674417.1"/>
    <property type="molecule type" value="Genomic_DNA"/>
</dbReference>
<dbReference type="SMART" id="SM00385">
    <property type="entry name" value="CYCLIN"/>
    <property type="match status" value="2"/>
</dbReference>
<evidence type="ECO:0000256" key="10">
    <source>
        <dbReference type="SAM" id="MobiDB-lite"/>
    </source>
</evidence>
<evidence type="ECO:0000259" key="11">
    <source>
        <dbReference type="SMART" id="SM00385"/>
    </source>
</evidence>